<dbReference type="InterPro" id="IPR043160">
    <property type="entry name" value="Dynein_C_barrel"/>
</dbReference>
<evidence type="ECO:0000256" key="4">
    <source>
        <dbReference type="ARBA" id="ARBA00022701"/>
    </source>
</evidence>
<name>A0A3M7R532_BRAPC</name>
<evidence type="ECO:0000256" key="8">
    <source>
        <dbReference type="ARBA" id="ARBA00023017"/>
    </source>
</evidence>
<keyword evidence="23" id="KW-1185">Reference proteome</keyword>
<keyword evidence="5" id="KW-0677">Repeat</keyword>
<dbReference type="EMBL" id="REGN01004192">
    <property type="protein sequence ID" value="RNA18666.1"/>
    <property type="molecule type" value="Genomic_DNA"/>
</dbReference>
<dbReference type="GO" id="GO:0005524">
    <property type="term" value="F:ATP binding"/>
    <property type="evidence" value="ECO:0007669"/>
    <property type="project" value="UniProtKB-KW"/>
</dbReference>
<dbReference type="InterPro" id="IPR042219">
    <property type="entry name" value="AAA_lid_11_sf"/>
</dbReference>
<dbReference type="Pfam" id="PF12781">
    <property type="entry name" value="AAA_9"/>
    <property type="match status" value="1"/>
</dbReference>
<feature type="coiled-coil region" evidence="14">
    <location>
        <begin position="794"/>
        <end position="842"/>
    </location>
</feature>
<proteinExistence type="inferred from homology"/>
<dbReference type="FunFam" id="3.40.50.300:FF:000049">
    <property type="entry name" value="Dynein, axonemal, heavy chain 5"/>
    <property type="match status" value="1"/>
</dbReference>
<keyword evidence="22" id="KW-0378">Hydrolase</keyword>
<comment type="subcellular location">
    <subcellularLocation>
        <location evidence="1">Cytoplasm</location>
        <location evidence="1">Cytoskeleton</location>
        <location evidence="1">Cilium axoneme</location>
    </subcellularLocation>
</comment>
<dbReference type="Gene3D" id="1.20.920.30">
    <property type="match status" value="1"/>
</dbReference>
<dbReference type="InterPro" id="IPR054354">
    <property type="entry name" value="DYNC2H1-like_lid"/>
</dbReference>
<dbReference type="InterPro" id="IPR027417">
    <property type="entry name" value="P-loop_NTPase"/>
</dbReference>
<keyword evidence="11" id="KW-0505">Motor protein</keyword>
<dbReference type="Gene3D" id="3.40.50.300">
    <property type="entry name" value="P-loop containing nucleotide triphosphate hydrolases"/>
    <property type="match status" value="3"/>
</dbReference>
<evidence type="ECO:0000259" key="15">
    <source>
        <dbReference type="Pfam" id="PF03028"/>
    </source>
</evidence>
<dbReference type="InterPro" id="IPR041658">
    <property type="entry name" value="AAA_lid_11"/>
</dbReference>
<keyword evidence="3" id="KW-0963">Cytoplasm</keyword>
<comment type="caution">
    <text evidence="22">The sequence shown here is derived from an EMBL/GenBank/DDBJ whole genome shotgun (WGS) entry which is preliminary data.</text>
</comment>
<evidence type="ECO:0000259" key="19">
    <source>
        <dbReference type="Pfam" id="PF18198"/>
    </source>
</evidence>
<feature type="domain" description="Dynein 2 heavy chain 1 cytoplasmic ATPase lid" evidence="21">
    <location>
        <begin position="89"/>
        <end position="161"/>
    </location>
</feature>
<dbReference type="InterPro" id="IPR026983">
    <property type="entry name" value="DHC"/>
</dbReference>
<comment type="similarity">
    <text evidence="2">Belongs to the dynein heavy chain family.</text>
</comment>
<dbReference type="Gene3D" id="6.10.140.1060">
    <property type="match status" value="1"/>
</dbReference>
<dbReference type="SUPFAM" id="SSF52540">
    <property type="entry name" value="P-loop containing nucleoside triphosphate hydrolases"/>
    <property type="match status" value="2"/>
</dbReference>
<dbReference type="Gene3D" id="3.10.490.20">
    <property type="match status" value="1"/>
</dbReference>
<evidence type="ECO:0000259" key="16">
    <source>
        <dbReference type="Pfam" id="PF12777"/>
    </source>
</evidence>
<reference evidence="22 23" key="1">
    <citation type="journal article" date="2018" name="Sci. Rep.">
        <title>Genomic signatures of local adaptation to the degree of environmental predictability in rotifers.</title>
        <authorList>
            <person name="Franch-Gras L."/>
            <person name="Hahn C."/>
            <person name="Garcia-Roger E.M."/>
            <person name="Carmona M.J."/>
            <person name="Serra M."/>
            <person name="Gomez A."/>
        </authorList>
    </citation>
    <scope>NUCLEOTIDE SEQUENCE [LARGE SCALE GENOMIC DNA]</scope>
    <source>
        <strain evidence="22">HYR1</strain>
    </source>
</reference>
<dbReference type="InterPro" id="IPR024317">
    <property type="entry name" value="Dynein_heavy_chain_D4_dom"/>
</dbReference>
<dbReference type="InterPro" id="IPR024743">
    <property type="entry name" value="Dynein_HC_stalk"/>
</dbReference>
<dbReference type="GO" id="GO:0030286">
    <property type="term" value="C:dynein complex"/>
    <property type="evidence" value="ECO:0007669"/>
    <property type="project" value="UniProtKB-KW"/>
</dbReference>
<dbReference type="FunFam" id="1.10.8.720:FF:000001">
    <property type="entry name" value="dynein heavy chain 7, axonemal"/>
    <property type="match status" value="1"/>
</dbReference>
<protein>
    <submittedName>
        <fullName evidence="22">Dynein heavy chain axonemal</fullName>
        <ecNumber evidence="22">3.6.1.15</ecNumber>
    </submittedName>
</protein>
<evidence type="ECO:0000256" key="9">
    <source>
        <dbReference type="ARBA" id="ARBA00023054"/>
    </source>
</evidence>
<evidence type="ECO:0000256" key="7">
    <source>
        <dbReference type="ARBA" id="ARBA00022840"/>
    </source>
</evidence>
<dbReference type="GO" id="GO:0045505">
    <property type="term" value="F:dynein intermediate chain binding"/>
    <property type="evidence" value="ECO:0007669"/>
    <property type="project" value="InterPro"/>
</dbReference>
<feature type="domain" description="Dynein heavy chain coiled coil stalk" evidence="16">
    <location>
        <begin position="545"/>
        <end position="874"/>
    </location>
</feature>
<keyword evidence="10" id="KW-0969">Cilium</keyword>
<feature type="domain" description="Dynein heavy chain ATP-binding dynein motor region" evidence="18">
    <location>
        <begin position="904"/>
        <end position="1136"/>
    </location>
</feature>
<keyword evidence="6" id="KW-0547">Nucleotide-binding</keyword>
<evidence type="ECO:0000256" key="5">
    <source>
        <dbReference type="ARBA" id="ARBA00022737"/>
    </source>
</evidence>
<dbReference type="FunFam" id="3.40.50.300:FF:000362">
    <property type="entry name" value="Dynein, axonemal, heavy chain 6"/>
    <property type="match status" value="1"/>
</dbReference>
<keyword evidence="12" id="KW-0206">Cytoskeleton</keyword>
<dbReference type="FunFam" id="1.20.920.30:FF:000002">
    <property type="entry name" value="Dynein axonemal heavy chain 3"/>
    <property type="match status" value="1"/>
</dbReference>
<dbReference type="GO" id="GO:0007018">
    <property type="term" value="P:microtubule-based movement"/>
    <property type="evidence" value="ECO:0007669"/>
    <property type="project" value="InterPro"/>
</dbReference>
<evidence type="ECO:0000256" key="12">
    <source>
        <dbReference type="ARBA" id="ARBA00023212"/>
    </source>
</evidence>
<keyword evidence="9 14" id="KW-0175">Coiled coil</keyword>
<evidence type="ECO:0000256" key="6">
    <source>
        <dbReference type="ARBA" id="ARBA00022741"/>
    </source>
</evidence>
<dbReference type="FunFam" id="1.20.920.20:FF:000001">
    <property type="entry name" value="dynein heavy chain 2, axonemal"/>
    <property type="match status" value="1"/>
</dbReference>
<dbReference type="Proteomes" id="UP000276133">
    <property type="component" value="Unassembled WGS sequence"/>
</dbReference>
<evidence type="ECO:0000256" key="10">
    <source>
        <dbReference type="ARBA" id="ARBA00023069"/>
    </source>
</evidence>
<evidence type="ECO:0000259" key="18">
    <source>
        <dbReference type="Pfam" id="PF12781"/>
    </source>
</evidence>
<dbReference type="FunFam" id="3.40.50.300:FF:001810">
    <property type="entry name" value="Cytoplasmic dynein 2 heavy chain 1"/>
    <property type="match status" value="1"/>
</dbReference>
<keyword evidence="13" id="KW-0966">Cell projection</keyword>
<dbReference type="Gene3D" id="1.10.8.720">
    <property type="entry name" value="Region D6 of dynein motor"/>
    <property type="match status" value="1"/>
</dbReference>
<feature type="domain" description="Dynein heavy chain region D6 P-loop" evidence="15">
    <location>
        <begin position="1459"/>
        <end position="1575"/>
    </location>
</feature>
<dbReference type="InterPro" id="IPR004273">
    <property type="entry name" value="Dynein_heavy_D6_P-loop"/>
</dbReference>
<evidence type="ECO:0000259" key="17">
    <source>
        <dbReference type="Pfam" id="PF12780"/>
    </source>
</evidence>
<dbReference type="Gene3D" id="1.20.920.20">
    <property type="match status" value="1"/>
</dbReference>
<dbReference type="InterPro" id="IPR041228">
    <property type="entry name" value="Dynein_C"/>
</dbReference>
<evidence type="ECO:0000259" key="20">
    <source>
        <dbReference type="Pfam" id="PF18199"/>
    </source>
</evidence>
<sequence length="2113" mass="243481">MFYLLLDGFFDIKNSAYKTINDVSFIMCCDPPSTSRTSISQRLLRQCCILSMPDPSAKSLFSIYQVHLGRFFGDNEFNMDIKSCLLPLVSSSIVMFYRIFLNMLPTPTKSHYVFNLRDLSKLVKGLMQANSSVIATKEHLVDLFSHECLRVFNDRLVTREDNEQFYAHLAETVSDYFKLGIKNPFGSNKLLKTNYSDAQSTRSQETANTNAKIDDELNSDFLIYADFIKNDERIYQPLNNWKQLVSVLSDYQMRSNMSGRTSKQIVFFKEAVEHICRACRVLRQPSGHMLLIGIDGTGKSTIMELATYVSNCELFKLNIKKGYGYDDFRDDLKNVFKQTGVHKRKIVFFIADKDISEEIFLEDLDSLLTSGNIPDLFDNEELDNLLLEIKNEAFLEGIHDEKSELYKFLIKRVQNNLHLVLSMSPVGSKFRERCRFHPAIINCTTIDWFNDWSESAMKQVSMSFLESTDLNIGISLSFEDQEELKLKISRACVYIHMSLIRSSQKFFTEHKRYYYVTPSCYIDLLKTFSNIFENKKAEYLDNLTRLRNGLEKLSDANELVSLMREELVNIGPQIEQKAIETESLLEKLKKDQEAVNQVADIVGKEKEKMRIETEMVSQYAKEAEQDLADVKPLLAAAKESLNALNKADISELRVYNSPPFLVMTVMCAVCVILNKKADWNTSKQLLADPSFITKLINFDAETVTEKTYIKFKQYSKNPDFKPDIVGRVSKACESMCSWVLAVEKFHEVYRTVKPKEEKVKEANEALEIMRSGLAKKELMLEKIEKHLVSFRQKYSDSLAEKKALEDRKELMKNRMERAVELTAALDTEKVRWTKQYEELKREADLIIGVCLISAGAVNYLGAMTQDYRKNLIAEWVMFCNEEINLKVDEMFNLSKNVVKNYVVRNWINQKLPDDQYSIENAIFMNYSLKWPLIIDPQNQVARWIKEMEGLSLKICKADDPLLFRTLEQAIRLGQPVLIENIGEFIDPVLDPILHKQIVVRGAQKILKLGDNEVEYNDSFRLYLVTSLANPHYLPSAFIKVNLINFTITFKCLFEQFLSLVVLKERPELEKERTSLLDTIAKDFTLLRELEDKSLDILSRADTSSVNAAKSLETKTLLDDQYLVDVLKQTKLTSHDIAIRLKKNEDTEKNLNIARQKYSDIAIRASILYFSVQNLAQLNIMYQFSLSWFYTIFQSCLGGSVHTNERTESKIVIGDSALSVGDFSTTMSGTVRPHNVRSSVSSNEYSQGRRFNSENEFHEYIESVLLLLTQTVYKVVSWALFAEHQLIFSFSVSVNILKHDMCRSEQKISLKEYNFFLNSSLLADLEQNLLETKVSNLNELQFATDLLIDEKTLKQIVLLEHVLPSCFDKISINLKDNCDQFWKKFISCKDPYNLMTMDESCVFFDFKNLTKFQKLILIKLLRRDCLIQSVKIFVTETLSSYFLSSGVPTFHDLFSQSISQTPIIFVLSPGSDPTNQLLRFAKESRGSTLHLDIVSLGQGQGPKAEELINKSLMLKGRWIFLQNCHLAASFMPRLNAIVNNFTRTGTEIDKHFRLFLSSKPDPSFPIMLLKSGIKMTIESPAGLKNNLKQNFGQGGYVNKRIMESQEYGPHWKRLLFNLGFIHALIHERKKFGPLGWNLPYEFNNSDLEVAILQLQSILSISPSTVPFNVLKYITGEVIYGGRVTDDYDRRCLLSILSKFFNEKAVQDVYFYGDHQSYKAPAQIIDHSGLIDFIDQLPDEDDPSIFGMNEYAEKMLRATQAEFLISSILSMEPLQAASSQIDDSNNENDIILKICNDITSTLPLQIEPNFTGFKGKHITFDEALEQLSEKLSDSFYENSAMNTILRQEIQRYNNLLSIIAKSIAELVRAIRGEIMISKKAESIFYSFLMQKVPQAWDSYAYPSLKPLASWIKNLHKRSQFFSLWTRNTILFVEDLLQNRNPYSLWISGFFYPQGLLAAISQNYARKYHTSIDSIEFKYDIQNDIYDESGTNVECLFDPNETRFNLDQDGILIHGFFIDGGRWDREQKIILDSPIRFTRLPHFLCKLTKKSDQEENVAEMEEKNYKYKCPVYRNSVRAGNSTDQAKNYVTSIELKCREDPQFWVLRGACMILQNDD</sequence>
<evidence type="ECO:0000256" key="3">
    <source>
        <dbReference type="ARBA" id="ARBA00022490"/>
    </source>
</evidence>
<gene>
    <name evidence="22" type="ORF">BpHYR1_042270</name>
</gene>
<dbReference type="PANTHER" id="PTHR22878">
    <property type="entry name" value="DYNEIN HEAVY CHAIN 6, AXONEMAL-LIKE-RELATED"/>
    <property type="match status" value="1"/>
</dbReference>
<dbReference type="Pfam" id="PF12775">
    <property type="entry name" value="AAA_7"/>
    <property type="match status" value="1"/>
</dbReference>
<evidence type="ECO:0000256" key="1">
    <source>
        <dbReference type="ARBA" id="ARBA00004430"/>
    </source>
</evidence>
<evidence type="ECO:0000256" key="11">
    <source>
        <dbReference type="ARBA" id="ARBA00023175"/>
    </source>
</evidence>
<evidence type="ECO:0000256" key="14">
    <source>
        <dbReference type="SAM" id="Coils"/>
    </source>
</evidence>
<dbReference type="EC" id="3.6.1.15" evidence="22"/>
<dbReference type="Gene3D" id="1.20.1270.280">
    <property type="match status" value="1"/>
</dbReference>
<evidence type="ECO:0000256" key="2">
    <source>
        <dbReference type="ARBA" id="ARBA00008887"/>
    </source>
</evidence>
<evidence type="ECO:0000259" key="21">
    <source>
        <dbReference type="Pfam" id="PF22597"/>
    </source>
</evidence>
<evidence type="ECO:0000313" key="22">
    <source>
        <dbReference type="EMBL" id="RNA18666.1"/>
    </source>
</evidence>
<keyword evidence="8" id="KW-0243">Dynein</keyword>
<dbReference type="GO" id="GO:0005930">
    <property type="term" value="C:axoneme"/>
    <property type="evidence" value="ECO:0007669"/>
    <property type="project" value="UniProtKB-SubCell"/>
</dbReference>
<dbReference type="Pfam" id="PF12780">
    <property type="entry name" value="AAA_8"/>
    <property type="match status" value="1"/>
</dbReference>
<dbReference type="Gene3D" id="1.10.8.1220">
    <property type="match status" value="1"/>
</dbReference>
<dbReference type="Pfam" id="PF03028">
    <property type="entry name" value="Dynein_heavy"/>
    <property type="match status" value="1"/>
</dbReference>
<dbReference type="Pfam" id="PF18198">
    <property type="entry name" value="AAA_lid_11"/>
    <property type="match status" value="1"/>
</dbReference>
<feature type="domain" description="Dynein heavy chain AAA lid" evidence="19">
    <location>
        <begin position="1610"/>
        <end position="1748"/>
    </location>
</feature>
<organism evidence="22 23">
    <name type="scientific">Brachionus plicatilis</name>
    <name type="common">Marine rotifer</name>
    <name type="synonym">Brachionus muelleri</name>
    <dbReference type="NCBI Taxonomy" id="10195"/>
    <lineage>
        <taxon>Eukaryota</taxon>
        <taxon>Metazoa</taxon>
        <taxon>Spiralia</taxon>
        <taxon>Gnathifera</taxon>
        <taxon>Rotifera</taxon>
        <taxon>Eurotatoria</taxon>
        <taxon>Monogononta</taxon>
        <taxon>Pseudotrocha</taxon>
        <taxon>Ploima</taxon>
        <taxon>Brachionidae</taxon>
        <taxon>Brachionus</taxon>
    </lineage>
</organism>
<dbReference type="GO" id="GO:0051959">
    <property type="term" value="F:dynein light intermediate chain binding"/>
    <property type="evidence" value="ECO:0007669"/>
    <property type="project" value="InterPro"/>
</dbReference>
<keyword evidence="4" id="KW-0493">Microtubule</keyword>
<dbReference type="InterPro" id="IPR035706">
    <property type="entry name" value="AAA_9"/>
</dbReference>
<dbReference type="Pfam" id="PF12777">
    <property type="entry name" value="MT"/>
    <property type="match status" value="1"/>
</dbReference>
<dbReference type="GO" id="GO:0008569">
    <property type="term" value="F:minus-end-directed microtubule motor activity"/>
    <property type="evidence" value="ECO:0007669"/>
    <property type="project" value="InterPro"/>
</dbReference>
<dbReference type="GO" id="GO:0017111">
    <property type="term" value="F:ribonucleoside triphosphate phosphatase activity"/>
    <property type="evidence" value="ECO:0007669"/>
    <property type="project" value="UniProtKB-EC"/>
</dbReference>
<feature type="domain" description="Dynein heavy chain C-terminal" evidence="20">
    <location>
        <begin position="1758"/>
        <end position="2109"/>
    </location>
</feature>
<dbReference type="STRING" id="10195.A0A3M7R532"/>
<dbReference type="OrthoDB" id="424310at2759"/>
<keyword evidence="7" id="KW-0067">ATP-binding</keyword>
<evidence type="ECO:0000256" key="13">
    <source>
        <dbReference type="ARBA" id="ARBA00023273"/>
    </source>
</evidence>
<dbReference type="Pfam" id="PF18199">
    <property type="entry name" value="Dynein_C"/>
    <property type="match status" value="1"/>
</dbReference>
<feature type="domain" description="Dynein heavy chain AAA module D4" evidence="17">
    <location>
        <begin position="265"/>
        <end position="531"/>
    </location>
</feature>
<accession>A0A3M7R532</accession>
<dbReference type="GO" id="GO:0005874">
    <property type="term" value="C:microtubule"/>
    <property type="evidence" value="ECO:0007669"/>
    <property type="project" value="UniProtKB-KW"/>
</dbReference>
<dbReference type="PANTHER" id="PTHR22878:SF69">
    <property type="entry name" value="DYNEIN HEAVY CHAIN"/>
    <property type="match status" value="1"/>
</dbReference>
<dbReference type="Pfam" id="PF22597">
    <property type="entry name" value="DYN_lid"/>
    <property type="match status" value="1"/>
</dbReference>
<evidence type="ECO:0000313" key="23">
    <source>
        <dbReference type="Proteomes" id="UP000276133"/>
    </source>
</evidence>